<proteinExistence type="predicted"/>
<dbReference type="RefSeq" id="WP_072878175.1">
    <property type="nucleotide sequence ID" value="NZ_FOKU01000003.1"/>
</dbReference>
<evidence type="ECO:0008006" key="3">
    <source>
        <dbReference type="Google" id="ProtNLM"/>
    </source>
</evidence>
<accession>A0A1I1EL32</accession>
<evidence type="ECO:0000313" key="1">
    <source>
        <dbReference type="EMBL" id="SFB87777.1"/>
    </source>
</evidence>
<dbReference type="EMBL" id="FOKU01000003">
    <property type="protein sequence ID" value="SFB87777.1"/>
    <property type="molecule type" value="Genomic_DNA"/>
</dbReference>
<keyword evidence="2" id="KW-1185">Reference proteome</keyword>
<name>A0A1I1EL32_9FLAO</name>
<sequence length="168" mass="19587">MSKVAEVRLTIAAIIYAIELDFKSLIIRYLTPFQNNLGFMGSVDLIKKTKDRYQKENPTINPEENIEEAIEYLDFGDFYQIILRNKSFFPDDLILNIKSMTPKFEELSAIRNRVMHTRPLLGGDFSTTYAFAKEMVEQQNNHWDTLSLTLVKIEKDPSYVLTPYNYLS</sequence>
<reference evidence="1 2" key="1">
    <citation type="submission" date="2016-10" db="EMBL/GenBank/DDBJ databases">
        <authorList>
            <person name="Varghese N."/>
            <person name="Submissions S."/>
        </authorList>
    </citation>
    <scope>NUCLEOTIDE SEQUENCE [LARGE SCALE GENOMIC DNA]</scope>
    <source>
        <strain evidence="1 2">DSM 26351</strain>
    </source>
</reference>
<evidence type="ECO:0000313" key="2">
    <source>
        <dbReference type="Proteomes" id="UP000198940"/>
    </source>
</evidence>
<dbReference type="Proteomes" id="UP000198940">
    <property type="component" value="Unassembled WGS sequence"/>
</dbReference>
<gene>
    <name evidence="1" type="ORF">SAMN04487891_103184</name>
</gene>
<comment type="caution">
    <text evidence="1">The sequence shown here is derived from an EMBL/GenBank/DDBJ whole genome shotgun (WGS) entry which is preliminary data.</text>
</comment>
<organism evidence="1 2">
    <name type="scientific">Flagellimonas taeanensis</name>
    <dbReference type="NCBI Taxonomy" id="1005926"/>
    <lineage>
        <taxon>Bacteria</taxon>
        <taxon>Pseudomonadati</taxon>
        <taxon>Bacteroidota</taxon>
        <taxon>Flavobacteriia</taxon>
        <taxon>Flavobacteriales</taxon>
        <taxon>Flavobacteriaceae</taxon>
        <taxon>Flagellimonas</taxon>
    </lineage>
</organism>
<protein>
    <recommendedName>
        <fullName evidence="3">Swt1-like HEPN domain-containing protein</fullName>
    </recommendedName>
</protein>